<dbReference type="RefSeq" id="WP_157747165.1">
    <property type="nucleotide sequence ID" value="NZ_JBFAAC010000020.1"/>
</dbReference>
<feature type="transmembrane region" description="Helical" evidence="1">
    <location>
        <begin position="81"/>
        <end position="99"/>
    </location>
</feature>
<gene>
    <name evidence="2" type="ORF">GA0070610_3205</name>
</gene>
<keyword evidence="1" id="KW-0472">Membrane</keyword>
<evidence type="ECO:0008006" key="4">
    <source>
        <dbReference type="Google" id="ProtNLM"/>
    </source>
</evidence>
<dbReference type="EMBL" id="LT607733">
    <property type="protein sequence ID" value="SCG16927.1"/>
    <property type="molecule type" value="Genomic_DNA"/>
</dbReference>
<dbReference type="AlphaFoldDB" id="A0A1C5GB14"/>
<feature type="transmembrane region" description="Helical" evidence="1">
    <location>
        <begin position="50"/>
        <end position="69"/>
    </location>
</feature>
<reference evidence="2 3" key="1">
    <citation type="submission" date="2016-06" db="EMBL/GenBank/DDBJ databases">
        <authorList>
            <person name="Kjaerup R.B."/>
            <person name="Dalgaard T.S."/>
            <person name="Juul-Madsen H.R."/>
        </authorList>
    </citation>
    <scope>NUCLEOTIDE SEQUENCE [LARGE SCALE GENOMIC DNA]</scope>
    <source>
        <strain evidence="2 3">DSM 43913</strain>
    </source>
</reference>
<evidence type="ECO:0000313" key="2">
    <source>
        <dbReference type="EMBL" id="SCG16927.1"/>
    </source>
</evidence>
<keyword evidence="1" id="KW-1133">Transmembrane helix</keyword>
<evidence type="ECO:0000313" key="3">
    <source>
        <dbReference type="Proteomes" id="UP000198251"/>
    </source>
</evidence>
<feature type="transmembrane region" description="Helical" evidence="1">
    <location>
        <begin position="19"/>
        <end position="38"/>
    </location>
</feature>
<keyword evidence="1" id="KW-0812">Transmembrane</keyword>
<keyword evidence="3" id="KW-1185">Reference proteome</keyword>
<dbReference type="Proteomes" id="UP000198251">
    <property type="component" value="Chromosome I"/>
</dbReference>
<accession>A0A1C5GB14</accession>
<protein>
    <recommendedName>
        <fullName evidence="4">Signal transduction histidine kinase</fullName>
    </recommendedName>
</protein>
<sequence>MAEPVSHLMAGKLLRGLRLATLAITVTTLFGFALPLLVTGWETYSSPARQVLAFTILTVVAVVAGVRILRDEPLGRPRWVLVAAVIAAAALATTGIPAAELMSEEEWSYGVIGWFGILLLVDRSVVGAAVFLGAYTVASFAQLALVGQGHETADLVVVTAIMFGCELPVLAGAMALRSLVAASSAATADAERVRTAEVVAEHLHADRRLRYADLATTSIPLLADLTTGSVDLGDERARSAYAVAAARLRRLFAEHDEVADPLLHELRACLDLAERHGVAIYLGTCGERPTPPLAVRRALTEPALRIMPNVTSEVRVTVLGSATGVTVSLLADADASEPADSDPAGAAVHSGVTVTRLVHGSKVWVEATWQPQG</sequence>
<evidence type="ECO:0000256" key="1">
    <source>
        <dbReference type="SAM" id="Phobius"/>
    </source>
</evidence>
<feature type="transmembrane region" description="Helical" evidence="1">
    <location>
        <begin position="155"/>
        <end position="176"/>
    </location>
</feature>
<name>A0A1C5GB14_MICEH</name>
<proteinExistence type="predicted"/>
<organism evidence="2 3">
    <name type="scientific">Micromonospora echinofusca</name>
    <dbReference type="NCBI Taxonomy" id="47858"/>
    <lineage>
        <taxon>Bacteria</taxon>
        <taxon>Bacillati</taxon>
        <taxon>Actinomycetota</taxon>
        <taxon>Actinomycetes</taxon>
        <taxon>Micromonosporales</taxon>
        <taxon>Micromonosporaceae</taxon>
        <taxon>Micromonospora</taxon>
    </lineage>
</organism>
<dbReference type="GeneID" id="95802980"/>